<dbReference type="EMBL" id="MN739474">
    <property type="protein sequence ID" value="QHT06722.1"/>
    <property type="molecule type" value="Genomic_DNA"/>
</dbReference>
<keyword evidence="1" id="KW-0812">Transmembrane</keyword>
<evidence type="ECO:0000256" key="1">
    <source>
        <dbReference type="SAM" id="Phobius"/>
    </source>
</evidence>
<sequence length="220" mass="26140">MNVIYSYRDITPQSVLLQQLLGYYTYGTDKLNDKTSYTVGKEQWYQSSFDTAFQMILLSLFASPHIIHTLSCQQMYNIIRSSSHNFNFRDQCLQNSVYLMEITDMWHIVPFLLFLESTHYYIDLKRRFGLLKPFYVSFMWMMTSVVLPSVLNTHTYDILLTKTPWYPFLLILAMSNIMDTLDIKEDRNQDYFTMPVMYGKFVSYTCSCFYLLGYVALFLM</sequence>
<feature type="transmembrane region" description="Helical" evidence="1">
    <location>
        <begin position="201"/>
        <end position="219"/>
    </location>
</feature>
<keyword evidence="1" id="KW-0472">Membrane</keyword>
<dbReference type="AlphaFoldDB" id="A0A6C0CRF6"/>
<evidence type="ECO:0000313" key="2">
    <source>
        <dbReference type="EMBL" id="QHT06722.1"/>
    </source>
</evidence>
<name>A0A6C0CRF6_9ZZZZ</name>
<keyword evidence="1" id="KW-1133">Transmembrane helix</keyword>
<proteinExistence type="predicted"/>
<feature type="transmembrane region" description="Helical" evidence="1">
    <location>
        <begin position="163"/>
        <end position="181"/>
    </location>
</feature>
<feature type="transmembrane region" description="Helical" evidence="1">
    <location>
        <begin position="134"/>
        <end position="151"/>
    </location>
</feature>
<organism evidence="2">
    <name type="scientific">viral metagenome</name>
    <dbReference type="NCBI Taxonomy" id="1070528"/>
    <lineage>
        <taxon>unclassified sequences</taxon>
        <taxon>metagenomes</taxon>
        <taxon>organismal metagenomes</taxon>
    </lineage>
</organism>
<protein>
    <submittedName>
        <fullName evidence="2">Uncharacterized protein</fullName>
    </submittedName>
</protein>
<reference evidence="2" key="1">
    <citation type="journal article" date="2020" name="Nature">
        <title>Giant virus diversity and host interactions through global metagenomics.</title>
        <authorList>
            <person name="Schulz F."/>
            <person name="Roux S."/>
            <person name="Paez-Espino D."/>
            <person name="Jungbluth S."/>
            <person name="Walsh D.A."/>
            <person name="Denef V.J."/>
            <person name="McMahon K.D."/>
            <person name="Konstantinidis K.T."/>
            <person name="Eloe-Fadrosh E.A."/>
            <person name="Kyrpides N.C."/>
            <person name="Woyke T."/>
        </authorList>
    </citation>
    <scope>NUCLEOTIDE SEQUENCE</scope>
    <source>
        <strain evidence="2">GVMAG-M-3300021473-15</strain>
    </source>
</reference>
<accession>A0A6C0CRF6</accession>